<name>A0A150TJV1_SORCE</name>
<evidence type="ECO:0000256" key="1">
    <source>
        <dbReference type="SAM" id="Coils"/>
    </source>
</evidence>
<gene>
    <name evidence="2" type="ORF">BE21_43595</name>
</gene>
<comment type="caution">
    <text evidence="2">The sequence shown here is derived from an EMBL/GenBank/DDBJ whole genome shotgun (WGS) entry which is preliminary data.</text>
</comment>
<dbReference type="InterPro" id="IPR011990">
    <property type="entry name" value="TPR-like_helical_dom_sf"/>
</dbReference>
<reference evidence="2 3" key="1">
    <citation type="submission" date="2014-02" db="EMBL/GenBank/DDBJ databases">
        <title>The small core and large imbalanced accessory genome model reveals a collaborative survival strategy of Sorangium cellulosum strains in nature.</title>
        <authorList>
            <person name="Han K."/>
            <person name="Peng R."/>
            <person name="Blom J."/>
            <person name="Li Y.-Z."/>
        </authorList>
    </citation>
    <scope>NUCLEOTIDE SEQUENCE [LARGE SCALE GENOMIC DNA]</scope>
    <source>
        <strain evidence="2 3">So0007-03</strain>
    </source>
</reference>
<proteinExistence type="predicted"/>
<accession>A0A150TJV1</accession>
<dbReference type="InterPro" id="IPR004027">
    <property type="entry name" value="SEC_C_motif"/>
</dbReference>
<sequence>MSGRSDDNPSLAYRGDDCPCGSGNAFARCHGADEPDAPEGRGAPSAAAACAHTAVSSLSADRSAGIERRVEPDPLTGTRFEHGGAVFELGSILMTNADGVVYEAREVQTGRSDRVLKVYRARLSEEQLEQNRAAYRECTRVLGERFLDAEFFRIGEQAVMLQRRASDTVPSTGRALQGERAQSSHKDPVDEIAGLWNDRFSEIIELSNARDFARVVQKCDEALKEFTVDPYFLRSKGVALLAMDESAAANEALHLCFETHPDDAEHYAAVIHACTALGKFTWVRKWGQEGARRARDRAQVYKAWFDAEEKAADVPRLRMCLAQLRLLEEPESSLEALRMRLSEVADRLARCEREQEGAWRLLHQRRLEEAEQMARRLTQEHPHHVPALFLSGVLAMERDQWAEAIRWLRRAFINQPLGDPDVPFLMGHAYLKLGRVHHASVMHSVWQQDYNEAAASLERRGLRGQDGAGAMAGLTFASECERRLVEDTAAAAQQGRGILAAYRAVSDAERATRARIEEVVHGTERLLTWLGGVSHDEGAG</sequence>
<dbReference type="EMBL" id="JEME01002218">
    <property type="protein sequence ID" value="KYG04979.1"/>
    <property type="molecule type" value="Genomic_DNA"/>
</dbReference>
<dbReference type="Gene3D" id="1.25.40.10">
    <property type="entry name" value="Tetratricopeptide repeat domain"/>
    <property type="match status" value="2"/>
</dbReference>
<evidence type="ECO:0000313" key="2">
    <source>
        <dbReference type="EMBL" id="KYG04979.1"/>
    </source>
</evidence>
<protein>
    <submittedName>
        <fullName evidence="2">Uncharacterized protein</fullName>
    </submittedName>
</protein>
<dbReference type="AlphaFoldDB" id="A0A150TJV1"/>
<keyword evidence="1" id="KW-0175">Coiled coil</keyword>
<dbReference type="Pfam" id="PF02810">
    <property type="entry name" value="SEC-C"/>
    <property type="match status" value="1"/>
</dbReference>
<feature type="coiled-coil region" evidence="1">
    <location>
        <begin position="334"/>
        <end position="380"/>
    </location>
</feature>
<dbReference type="Proteomes" id="UP000075502">
    <property type="component" value="Unassembled WGS sequence"/>
</dbReference>
<organism evidence="2 3">
    <name type="scientific">Sorangium cellulosum</name>
    <name type="common">Polyangium cellulosum</name>
    <dbReference type="NCBI Taxonomy" id="56"/>
    <lineage>
        <taxon>Bacteria</taxon>
        <taxon>Pseudomonadati</taxon>
        <taxon>Myxococcota</taxon>
        <taxon>Polyangia</taxon>
        <taxon>Polyangiales</taxon>
        <taxon>Polyangiaceae</taxon>
        <taxon>Sorangium</taxon>
    </lineage>
</organism>
<evidence type="ECO:0000313" key="3">
    <source>
        <dbReference type="Proteomes" id="UP000075502"/>
    </source>
</evidence>
<dbReference type="SUPFAM" id="SSF48452">
    <property type="entry name" value="TPR-like"/>
    <property type="match status" value="1"/>
</dbReference>